<name>A0A0F9AHI8_9ZZZZ</name>
<dbReference type="SUPFAM" id="SSF51726">
    <property type="entry name" value="UROD/MetE-like"/>
    <property type="match status" value="1"/>
</dbReference>
<proteinExistence type="predicted"/>
<gene>
    <name evidence="1" type="ORF">LCGC14_2571660</name>
</gene>
<organism evidence="1">
    <name type="scientific">marine sediment metagenome</name>
    <dbReference type="NCBI Taxonomy" id="412755"/>
    <lineage>
        <taxon>unclassified sequences</taxon>
        <taxon>metagenomes</taxon>
        <taxon>ecological metagenomes</taxon>
    </lineage>
</organism>
<dbReference type="Gene3D" id="3.20.20.210">
    <property type="match status" value="1"/>
</dbReference>
<protein>
    <recommendedName>
        <fullName evidence="2">Uroporphyrinogen decarboxylase (URO-D) domain-containing protein</fullName>
    </recommendedName>
</protein>
<comment type="caution">
    <text evidence="1">The sequence shown here is derived from an EMBL/GenBank/DDBJ whole genome shotgun (WGS) entry which is preliminary data.</text>
</comment>
<evidence type="ECO:0008006" key="2">
    <source>
        <dbReference type="Google" id="ProtNLM"/>
    </source>
</evidence>
<evidence type="ECO:0000313" key="1">
    <source>
        <dbReference type="EMBL" id="KKL08860.1"/>
    </source>
</evidence>
<sequence length="274" mass="31492">MAKIFSELIKIGIDYPCYPQLVSMIGQFLSPFSKNIVQLEEVENKFFLYDDFKIPKTPLAMQYGEFISRFLKEHPQLKEKIKGTKACLTGPFTLTFEIFLKENLAKNLKPIIFKEPRAVMVDWLVDKFAEMMKHIGAAYNDLGIDIISMDEPILGLLVGRKPLFHSEDFFIKTINKAVSGIKNMSSIHVCGVISPKLRDILLNTNVNIIDHEFRVDENNFRVFEKKHLLESDKLLAMGTIKSNFAPEGNKQIDDYIEDVNFLKKFIQRGIDSYG</sequence>
<accession>A0A0F9AHI8</accession>
<dbReference type="InterPro" id="IPR038071">
    <property type="entry name" value="UROD/MetE-like_sf"/>
</dbReference>
<reference evidence="1" key="1">
    <citation type="journal article" date="2015" name="Nature">
        <title>Complex archaea that bridge the gap between prokaryotes and eukaryotes.</title>
        <authorList>
            <person name="Spang A."/>
            <person name="Saw J.H."/>
            <person name="Jorgensen S.L."/>
            <person name="Zaremba-Niedzwiedzka K."/>
            <person name="Martijn J."/>
            <person name="Lind A.E."/>
            <person name="van Eijk R."/>
            <person name="Schleper C."/>
            <person name="Guy L."/>
            <person name="Ettema T.J."/>
        </authorList>
    </citation>
    <scope>NUCLEOTIDE SEQUENCE</scope>
</reference>
<dbReference type="EMBL" id="LAZR01042710">
    <property type="protein sequence ID" value="KKL08860.1"/>
    <property type="molecule type" value="Genomic_DNA"/>
</dbReference>
<feature type="non-terminal residue" evidence="1">
    <location>
        <position position="274"/>
    </location>
</feature>
<dbReference type="AlphaFoldDB" id="A0A0F9AHI8"/>